<proteinExistence type="predicted"/>
<organism evidence="1 2">
    <name type="scientific">Cryptolaemus montrouzieri</name>
    <dbReference type="NCBI Taxonomy" id="559131"/>
    <lineage>
        <taxon>Eukaryota</taxon>
        <taxon>Metazoa</taxon>
        <taxon>Ecdysozoa</taxon>
        <taxon>Arthropoda</taxon>
        <taxon>Hexapoda</taxon>
        <taxon>Insecta</taxon>
        <taxon>Pterygota</taxon>
        <taxon>Neoptera</taxon>
        <taxon>Endopterygota</taxon>
        <taxon>Coleoptera</taxon>
        <taxon>Polyphaga</taxon>
        <taxon>Cucujiformia</taxon>
        <taxon>Coccinelloidea</taxon>
        <taxon>Coccinellidae</taxon>
        <taxon>Scymninae</taxon>
        <taxon>Scymnini</taxon>
        <taxon>Cryptolaemus</taxon>
    </lineage>
</organism>
<dbReference type="AlphaFoldDB" id="A0ABD2NGB7"/>
<dbReference type="Proteomes" id="UP001516400">
    <property type="component" value="Unassembled WGS sequence"/>
</dbReference>
<evidence type="ECO:0000313" key="1">
    <source>
        <dbReference type="EMBL" id="KAL3277818.1"/>
    </source>
</evidence>
<accession>A0ABD2NGB7</accession>
<name>A0ABD2NGB7_9CUCU</name>
<comment type="caution">
    <text evidence="1">The sequence shown here is derived from an EMBL/GenBank/DDBJ whole genome shotgun (WGS) entry which is preliminary data.</text>
</comment>
<reference evidence="1 2" key="1">
    <citation type="journal article" date="2021" name="BMC Biol.">
        <title>Horizontally acquired antibacterial genes associated with adaptive radiation of ladybird beetles.</title>
        <authorList>
            <person name="Li H.S."/>
            <person name="Tang X.F."/>
            <person name="Huang Y.H."/>
            <person name="Xu Z.Y."/>
            <person name="Chen M.L."/>
            <person name="Du X.Y."/>
            <person name="Qiu B.Y."/>
            <person name="Chen P.T."/>
            <person name="Zhang W."/>
            <person name="Slipinski A."/>
            <person name="Escalona H.E."/>
            <person name="Waterhouse R.M."/>
            <person name="Zwick A."/>
            <person name="Pang H."/>
        </authorList>
    </citation>
    <scope>NUCLEOTIDE SEQUENCE [LARGE SCALE GENOMIC DNA]</scope>
    <source>
        <strain evidence="1">SYSU2018</strain>
    </source>
</reference>
<dbReference type="PANTHER" id="PTHR33480:SF1">
    <property type="entry name" value="TYR RECOMBINASE DOMAIN-CONTAINING PROTEIN"/>
    <property type="match status" value="1"/>
</dbReference>
<keyword evidence="2" id="KW-1185">Reference proteome</keyword>
<dbReference type="EMBL" id="JABFTP020000103">
    <property type="protein sequence ID" value="KAL3277818.1"/>
    <property type="molecule type" value="Genomic_DNA"/>
</dbReference>
<evidence type="ECO:0000313" key="2">
    <source>
        <dbReference type="Proteomes" id="UP001516400"/>
    </source>
</evidence>
<protein>
    <submittedName>
        <fullName evidence="1">Uncharacterized protein</fullName>
    </submittedName>
</protein>
<sequence length="255" mass="29342">MNYRTLTECVLAFTVMFNRKRIGDVQYLKIETYTKNENTSIQEAFGKSLTLVEKINSKKFKRVVTGGKGFKPVPVLISSLTQKFIRKLLEIRHRVSKTNPYLFANPKSERSWMSGYHVIRKLATKCGAKNPSLMTIFRKQITTTLQLLTMDNNEMEQIAKFMGNTQKTHAEFYRFPQDIYQTAKVAKILILLEKGKRHQFKGKSLDKIELDEELTYDSDVKNSVTVSLEREIPPEQSSESSRLLLSTFKLSLLGG</sequence>
<gene>
    <name evidence="1" type="ORF">HHI36_013160</name>
</gene>
<dbReference type="PANTHER" id="PTHR33480">
    <property type="entry name" value="SET DOMAIN-CONTAINING PROTEIN-RELATED"/>
    <property type="match status" value="1"/>
</dbReference>
<dbReference type="InterPro" id="IPR011010">
    <property type="entry name" value="DNA_brk_join_enz"/>
</dbReference>
<dbReference type="SUPFAM" id="SSF56349">
    <property type="entry name" value="DNA breaking-rejoining enzymes"/>
    <property type="match status" value="1"/>
</dbReference>